<keyword evidence="5" id="KW-0460">Magnesium</keyword>
<evidence type="ECO:0000256" key="6">
    <source>
        <dbReference type="ARBA" id="ARBA00023029"/>
    </source>
</evidence>
<evidence type="ECO:0000256" key="9">
    <source>
        <dbReference type="ARBA" id="ARBA00030003"/>
    </source>
</evidence>
<dbReference type="SMART" id="SM00436">
    <property type="entry name" value="TOP1Bc"/>
    <property type="match status" value="1"/>
</dbReference>
<dbReference type="SMART" id="SM00493">
    <property type="entry name" value="TOPRIM"/>
    <property type="match status" value="1"/>
</dbReference>
<dbReference type="InterPro" id="IPR006171">
    <property type="entry name" value="TOPRIM_dom"/>
</dbReference>
<dbReference type="InterPro" id="IPR013826">
    <property type="entry name" value="Topo_IA_cen_sub3"/>
</dbReference>
<dbReference type="InterPro" id="IPR023405">
    <property type="entry name" value="Topo_IA_core_domain"/>
</dbReference>
<dbReference type="OrthoDB" id="9803554at2"/>
<dbReference type="GO" id="GO:0006281">
    <property type="term" value="P:DNA repair"/>
    <property type="evidence" value="ECO:0007669"/>
    <property type="project" value="TreeGrafter"/>
</dbReference>
<dbReference type="PANTHER" id="PTHR11390:SF21">
    <property type="entry name" value="DNA TOPOISOMERASE 3-ALPHA"/>
    <property type="match status" value="1"/>
</dbReference>
<evidence type="ECO:0000256" key="10">
    <source>
        <dbReference type="ARBA" id="ARBA00031985"/>
    </source>
</evidence>
<feature type="domain" description="Toprim" evidence="14">
    <location>
        <begin position="1"/>
        <end position="143"/>
    </location>
</feature>
<evidence type="ECO:0000256" key="11">
    <source>
        <dbReference type="ARBA" id="ARBA00032235"/>
    </source>
</evidence>
<reference evidence="16" key="1">
    <citation type="submission" date="2021-02" db="EMBL/GenBank/DDBJ databases">
        <title>Comparative genomics of Ferrovum myxofaciens strains, predominant extremophile bacteria forming large biofilm stalactites in acid mine ecosystems.</title>
        <authorList>
            <person name="Burkartova K."/>
            <person name="Ridl J."/>
            <person name="Pajer P."/>
            <person name="Falteisek L."/>
        </authorList>
    </citation>
    <scope>NUCLEOTIDE SEQUENCE</scope>
    <source>
        <strain evidence="16">MI1III</strain>
    </source>
</reference>
<dbReference type="PROSITE" id="PS50880">
    <property type="entry name" value="TOPRIM"/>
    <property type="match status" value="1"/>
</dbReference>
<feature type="compositionally biased region" description="Basic and acidic residues" evidence="13">
    <location>
        <begin position="637"/>
        <end position="646"/>
    </location>
</feature>
<feature type="region of interest" description="Disordered" evidence="13">
    <location>
        <begin position="691"/>
        <end position="710"/>
    </location>
</feature>
<dbReference type="InterPro" id="IPR000380">
    <property type="entry name" value="Topo_IA"/>
</dbReference>
<evidence type="ECO:0000256" key="12">
    <source>
        <dbReference type="ARBA" id="ARBA00032877"/>
    </source>
</evidence>
<dbReference type="CDD" id="cd00186">
    <property type="entry name" value="TOP1Ac"/>
    <property type="match status" value="1"/>
</dbReference>
<dbReference type="PROSITE" id="PS00396">
    <property type="entry name" value="TOPO_IA_1"/>
    <property type="match status" value="1"/>
</dbReference>
<organism evidence="16 17">
    <name type="scientific">Ferrovum myxofaciens</name>
    <dbReference type="NCBI Taxonomy" id="416213"/>
    <lineage>
        <taxon>Bacteria</taxon>
        <taxon>Pseudomonadati</taxon>
        <taxon>Pseudomonadota</taxon>
        <taxon>Betaproteobacteria</taxon>
        <taxon>Ferrovales</taxon>
        <taxon>Ferrovaceae</taxon>
        <taxon>Ferrovum</taxon>
    </lineage>
</organism>
<dbReference type="InterPro" id="IPR003601">
    <property type="entry name" value="Topo_IA_2"/>
</dbReference>
<dbReference type="NCBIfam" id="TIGR01056">
    <property type="entry name" value="topB"/>
    <property type="match status" value="1"/>
</dbReference>
<dbReference type="InterPro" id="IPR013497">
    <property type="entry name" value="Topo_IA_cen"/>
</dbReference>
<dbReference type="Pfam" id="PF01751">
    <property type="entry name" value="Toprim"/>
    <property type="match status" value="1"/>
</dbReference>
<proteinExistence type="inferred from homology"/>
<protein>
    <recommendedName>
        <fullName evidence="3">DNA topoisomerase</fullName>
        <ecNumber evidence="3">5.6.2.1</ecNumber>
    </recommendedName>
    <alternativeName>
        <fullName evidence="12">Omega-protein</fullName>
    </alternativeName>
    <alternativeName>
        <fullName evidence="11">Relaxing enzyme</fullName>
    </alternativeName>
    <alternativeName>
        <fullName evidence="9">Swivelase</fullName>
    </alternativeName>
    <alternativeName>
        <fullName evidence="10">Untwisting enzyme</fullName>
    </alternativeName>
</protein>
<dbReference type="GO" id="GO:0006310">
    <property type="term" value="P:DNA recombination"/>
    <property type="evidence" value="ECO:0007669"/>
    <property type="project" value="TreeGrafter"/>
</dbReference>
<evidence type="ECO:0000256" key="5">
    <source>
        <dbReference type="ARBA" id="ARBA00022842"/>
    </source>
</evidence>
<keyword evidence="7" id="KW-0238">DNA-binding</keyword>
<dbReference type="GeneID" id="301708464"/>
<dbReference type="EC" id="5.6.2.1" evidence="3"/>
<evidence type="ECO:0000256" key="3">
    <source>
        <dbReference type="ARBA" id="ARBA00012891"/>
    </source>
</evidence>
<evidence type="ECO:0000256" key="8">
    <source>
        <dbReference type="ARBA" id="ARBA00023235"/>
    </source>
</evidence>
<dbReference type="GO" id="GO:0046872">
    <property type="term" value="F:metal ion binding"/>
    <property type="evidence" value="ECO:0007669"/>
    <property type="project" value="UniProtKB-KW"/>
</dbReference>
<dbReference type="InterPro" id="IPR013824">
    <property type="entry name" value="Topo_IA_cen_sub1"/>
</dbReference>
<evidence type="ECO:0000256" key="7">
    <source>
        <dbReference type="ARBA" id="ARBA00023125"/>
    </source>
</evidence>
<dbReference type="GO" id="GO:0006265">
    <property type="term" value="P:DNA topological change"/>
    <property type="evidence" value="ECO:0007669"/>
    <property type="project" value="InterPro"/>
</dbReference>
<dbReference type="PROSITE" id="PS52039">
    <property type="entry name" value="TOPO_IA_2"/>
    <property type="match status" value="1"/>
</dbReference>
<dbReference type="GO" id="GO:0003677">
    <property type="term" value="F:DNA binding"/>
    <property type="evidence" value="ECO:0007669"/>
    <property type="project" value="UniProtKB-KW"/>
</dbReference>
<keyword evidence="4" id="KW-0479">Metal-binding</keyword>
<gene>
    <name evidence="16" type="primary">topB</name>
    <name evidence="16" type="ORF">JZL65_05050</name>
</gene>
<dbReference type="Gene3D" id="2.70.20.10">
    <property type="entry name" value="Topoisomerase I, domain 3"/>
    <property type="match status" value="1"/>
</dbReference>
<dbReference type="GO" id="GO:0043597">
    <property type="term" value="C:cytoplasmic replication fork"/>
    <property type="evidence" value="ECO:0007669"/>
    <property type="project" value="TreeGrafter"/>
</dbReference>
<dbReference type="PRINTS" id="PR00417">
    <property type="entry name" value="PRTPISMRASEI"/>
</dbReference>
<dbReference type="PANTHER" id="PTHR11390">
    <property type="entry name" value="PROKARYOTIC DNA TOPOISOMERASE"/>
    <property type="match status" value="1"/>
</dbReference>
<sequence>MRLFIAEKPSVAKAIAGMVGKLGHGEGYIECSNNTVITWCYGHLLALVPPEEYVGGKVQSWQIPVIPQDWKLSPRQGNPAKQIRTIRELLAKASEVVHAGDADREGQLLVDEVLGYLGWRGKTSRLWLSSLDDESIRRALATIKPNSALRSVYESALARQYADWLAGMNESIAISRNLQALGIPGSWSVGRVQTPTLALLVNRQRAIRAFRQQEHYQVEATLDGSIKVQWQIPEELLGDGLLLERHAADQVAGRVIAQPFQVEKFSSKIGSRASPLPYVLSSLQKMTSSRYGLSAAQTLEAAQELYEAKLTTYPRTDCPYLPVELRDKAGAVLEAIGLDNTDGVNITRTHAAWNTGKVEAHHGIVPTGQKTGMTLSQNARHVFSLICESYVRLFMLPESFEAREAIFLFQGGDRFSATTRIVMEKGWTRYGKHEDDTESVTQGELPVLSRGETRRCVSAEVLIKHTTPTKPFTDGTLIAAMTSIHKLVADPELKKRLRETSGLGTEATRASIIETLIKRDYAKRINKEIHPTLRGIDLIEMVRRVAPEITDPGTTALQEDSLADIAASRATMADFMGGQIQTVRRLSETLLRGKLMEKEILACECPACGSLHCIRLTSKAGKPYHRCPDCSAAFADEKGKPGKRFESSASDAGKKPTQSTSNSGGPKCPVCKKDTDRRFTKTSKPYFRCGGCNSAWWPDNNKLGSKWDAR</sequence>
<evidence type="ECO:0000259" key="14">
    <source>
        <dbReference type="PROSITE" id="PS50880"/>
    </source>
</evidence>
<dbReference type="Proteomes" id="UP000683551">
    <property type="component" value="Chromosome"/>
</dbReference>
<evidence type="ECO:0000259" key="15">
    <source>
        <dbReference type="PROSITE" id="PS52039"/>
    </source>
</evidence>
<dbReference type="RefSeq" id="WP_031599127.1">
    <property type="nucleotide sequence ID" value="NZ_CP053675.1"/>
</dbReference>
<dbReference type="EMBL" id="CP071137">
    <property type="protein sequence ID" value="QWY78441.1"/>
    <property type="molecule type" value="Genomic_DNA"/>
</dbReference>
<comment type="catalytic activity">
    <reaction evidence="1">
        <text>ATP-independent breakage of single-stranded DNA, followed by passage and rejoining.</text>
        <dbReference type="EC" id="5.6.2.1"/>
    </reaction>
</comment>
<evidence type="ECO:0000313" key="16">
    <source>
        <dbReference type="EMBL" id="QWY78441.1"/>
    </source>
</evidence>
<dbReference type="InterPro" id="IPR005738">
    <property type="entry name" value="TopoIII"/>
</dbReference>
<keyword evidence="6" id="KW-0799">Topoisomerase</keyword>
<dbReference type="Pfam" id="PF01131">
    <property type="entry name" value="Topoisom_bac"/>
    <property type="match status" value="1"/>
</dbReference>
<feature type="region of interest" description="Disordered" evidence="13">
    <location>
        <begin position="637"/>
        <end position="674"/>
    </location>
</feature>
<dbReference type="Gene3D" id="1.10.460.10">
    <property type="entry name" value="Topoisomerase I, domain 2"/>
    <property type="match status" value="1"/>
</dbReference>
<dbReference type="Gene3D" id="1.10.290.10">
    <property type="entry name" value="Topoisomerase I, domain 4"/>
    <property type="match status" value="1"/>
</dbReference>
<evidence type="ECO:0000256" key="2">
    <source>
        <dbReference type="ARBA" id="ARBA00009446"/>
    </source>
</evidence>
<dbReference type="InterPro" id="IPR003602">
    <property type="entry name" value="Topo_IA_DNA-bd_dom"/>
</dbReference>
<evidence type="ECO:0000256" key="4">
    <source>
        <dbReference type="ARBA" id="ARBA00022723"/>
    </source>
</evidence>
<dbReference type="SMART" id="SM00437">
    <property type="entry name" value="TOP1Ac"/>
    <property type="match status" value="1"/>
</dbReference>
<evidence type="ECO:0000256" key="13">
    <source>
        <dbReference type="SAM" id="MobiDB-lite"/>
    </source>
</evidence>
<dbReference type="GO" id="GO:0003917">
    <property type="term" value="F:DNA topoisomerase type I (single strand cut, ATP-independent) activity"/>
    <property type="evidence" value="ECO:0007669"/>
    <property type="project" value="UniProtKB-EC"/>
</dbReference>
<dbReference type="InterPro" id="IPR023406">
    <property type="entry name" value="Topo_IA_AS"/>
</dbReference>
<name>A0A9E6SZ04_9PROT</name>
<dbReference type="SUPFAM" id="SSF56712">
    <property type="entry name" value="Prokaryotic type I DNA topoisomerase"/>
    <property type="match status" value="1"/>
</dbReference>
<keyword evidence="8" id="KW-0413">Isomerase</keyword>
<dbReference type="InterPro" id="IPR034144">
    <property type="entry name" value="TOPRIM_TopoIII"/>
</dbReference>
<accession>A0A9E6SZ04</accession>
<dbReference type="Gene3D" id="3.40.50.140">
    <property type="match status" value="1"/>
</dbReference>
<dbReference type="CDD" id="cd03362">
    <property type="entry name" value="TOPRIM_TopoIA_TopoIII"/>
    <property type="match status" value="1"/>
</dbReference>
<dbReference type="InterPro" id="IPR013825">
    <property type="entry name" value="Topo_IA_cen_sub2"/>
</dbReference>
<comment type="similarity">
    <text evidence="2">Belongs to the type IA topoisomerase family.</text>
</comment>
<feature type="domain" description="Topo IA-type catalytic" evidence="15">
    <location>
        <begin position="149"/>
        <end position="587"/>
    </location>
</feature>
<evidence type="ECO:0000313" key="17">
    <source>
        <dbReference type="Proteomes" id="UP000683551"/>
    </source>
</evidence>
<dbReference type="AlphaFoldDB" id="A0A9E6SZ04"/>
<evidence type="ECO:0000256" key="1">
    <source>
        <dbReference type="ARBA" id="ARBA00000213"/>
    </source>
</evidence>